<proteinExistence type="predicted"/>
<sequence length="235" mass="25655">MTNVNIPPPAVTHDQTGNRNDFIPQSPPPVPPGRYLHFDDQGNLQSMENFDGNGRHSQETIGRDGSRYFVTDTKRGTEFDLFGPRDPVTGKRSHDSFSINGRDPQISAVPSPNPQAGSPTTFTYYDNGKVKDIFVPQPPPSVPPGKYVQFDDRDDLAGIDIFDGNGTHVLQESFAPDGTTYAAITDDKGTWFHLSWPKVDPDSPDAKGIDVDLNSGRGTLNFTLPRPGTDASSKP</sequence>
<dbReference type="EMBL" id="LR699553">
    <property type="protein sequence ID" value="VVD27408.1"/>
    <property type="molecule type" value="Genomic_DNA"/>
</dbReference>
<accession>A0A5Q4ZJ63</accession>
<feature type="compositionally biased region" description="Pro residues" evidence="1">
    <location>
        <begin position="1"/>
        <end position="10"/>
    </location>
</feature>
<evidence type="ECO:0000313" key="3">
    <source>
        <dbReference type="Proteomes" id="UP000325811"/>
    </source>
</evidence>
<reference evidence="2 3" key="1">
    <citation type="submission" date="2019-08" db="EMBL/GenBank/DDBJ databases">
        <authorList>
            <person name="Herpell B J."/>
        </authorList>
    </citation>
    <scope>NUCLEOTIDE SEQUENCE [LARGE SCALE GENOMIC DNA]</scope>
    <source>
        <strain evidence="3">Msb3</strain>
    </source>
</reference>
<feature type="region of interest" description="Disordered" evidence="1">
    <location>
        <begin position="1"/>
        <end position="65"/>
    </location>
</feature>
<feature type="compositionally biased region" description="Basic and acidic residues" evidence="1">
    <location>
        <begin position="53"/>
        <end position="65"/>
    </location>
</feature>
<dbReference type="Proteomes" id="UP000325811">
    <property type="component" value="Chromosome I"/>
</dbReference>
<keyword evidence="3" id="KW-1185">Reference proteome</keyword>
<dbReference type="RefSeq" id="WP_007175870.1">
    <property type="nucleotide sequence ID" value="NZ_LR699553.1"/>
</dbReference>
<name>A0A5Q4ZJ63_9BURK</name>
<gene>
    <name evidence="2" type="ORF">PDMSB3_0946</name>
</gene>
<evidence type="ECO:0000313" key="2">
    <source>
        <dbReference type="EMBL" id="VVD27408.1"/>
    </source>
</evidence>
<protein>
    <submittedName>
        <fullName evidence="2">Uncharacterized protein</fullName>
    </submittedName>
</protein>
<dbReference type="KEGG" id="pdio:PDMSB3_0946"/>
<dbReference type="AlphaFoldDB" id="A0A5Q4ZJ63"/>
<organism evidence="2 3">
    <name type="scientific">Paraburkholderia dioscoreae</name>
    <dbReference type="NCBI Taxonomy" id="2604047"/>
    <lineage>
        <taxon>Bacteria</taxon>
        <taxon>Pseudomonadati</taxon>
        <taxon>Pseudomonadota</taxon>
        <taxon>Betaproteobacteria</taxon>
        <taxon>Burkholderiales</taxon>
        <taxon>Burkholderiaceae</taxon>
        <taxon>Paraburkholderia</taxon>
    </lineage>
</organism>
<evidence type="ECO:0000256" key="1">
    <source>
        <dbReference type="SAM" id="MobiDB-lite"/>
    </source>
</evidence>